<keyword evidence="4" id="KW-1185">Reference proteome</keyword>
<dbReference type="Proteomes" id="UP000637695">
    <property type="component" value="Unassembled WGS sequence"/>
</dbReference>
<keyword evidence="2" id="KW-1133">Transmembrane helix</keyword>
<dbReference type="PANTHER" id="PTHR38457">
    <property type="entry name" value="REGULATOR ABRB-RELATED"/>
    <property type="match status" value="1"/>
</dbReference>
<evidence type="ECO:0000256" key="1">
    <source>
        <dbReference type="SAM" id="MobiDB-lite"/>
    </source>
</evidence>
<feature type="transmembrane region" description="Helical" evidence="2">
    <location>
        <begin position="181"/>
        <end position="200"/>
    </location>
</feature>
<accession>A0A917NG13</accession>
<feature type="transmembrane region" description="Helical" evidence="2">
    <location>
        <begin position="115"/>
        <end position="136"/>
    </location>
</feature>
<evidence type="ECO:0000256" key="2">
    <source>
        <dbReference type="SAM" id="Phobius"/>
    </source>
</evidence>
<protein>
    <submittedName>
        <fullName evidence="3">Membrane protein</fullName>
    </submittedName>
</protein>
<feature type="transmembrane region" description="Helical" evidence="2">
    <location>
        <begin position="292"/>
        <end position="313"/>
    </location>
</feature>
<feature type="transmembrane region" description="Helical" evidence="2">
    <location>
        <begin position="59"/>
        <end position="79"/>
    </location>
</feature>
<feature type="transmembrane region" description="Helical" evidence="2">
    <location>
        <begin position="347"/>
        <end position="369"/>
    </location>
</feature>
<keyword evidence="2" id="KW-0812">Transmembrane</keyword>
<name>A0A917NG13_9BACL</name>
<reference evidence="3" key="1">
    <citation type="journal article" date="2014" name="Int. J. Syst. Evol. Microbiol.">
        <title>Complete genome sequence of Corynebacterium casei LMG S-19264T (=DSM 44701T), isolated from a smear-ripened cheese.</title>
        <authorList>
            <consortium name="US DOE Joint Genome Institute (JGI-PGF)"/>
            <person name="Walter F."/>
            <person name="Albersmeier A."/>
            <person name="Kalinowski J."/>
            <person name="Ruckert C."/>
        </authorList>
    </citation>
    <scope>NUCLEOTIDE SEQUENCE</scope>
    <source>
        <strain evidence="3">JCM 18487</strain>
    </source>
</reference>
<dbReference type="GO" id="GO:0016020">
    <property type="term" value="C:membrane"/>
    <property type="evidence" value="ECO:0007669"/>
    <property type="project" value="InterPro"/>
</dbReference>
<dbReference type="GO" id="GO:0010468">
    <property type="term" value="P:regulation of gene expression"/>
    <property type="evidence" value="ECO:0007669"/>
    <property type="project" value="InterPro"/>
</dbReference>
<feature type="transmembrane region" description="Helical" evidence="2">
    <location>
        <begin position="86"/>
        <end position="103"/>
    </location>
</feature>
<dbReference type="EMBL" id="BMOY01000005">
    <property type="protein sequence ID" value="GGI98568.1"/>
    <property type="molecule type" value="Genomic_DNA"/>
</dbReference>
<comment type="caution">
    <text evidence="3">The sequence shown here is derived from an EMBL/GenBank/DDBJ whole genome shotgun (WGS) entry which is preliminary data.</text>
</comment>
<gene>
    <name evidence="3" type="ORF">GCM10010885_05080</name>
</gene>
<feature type="region of interest" description="Disordered" evidence="1">
    <location>
        <begin position="1"/>
        <end position="26"/>
    </location>
</feature>
<proteinExistence type="predicted"/>
<dbReference type="InterPro" id="IPR017516">
    <property type="entry name" value="AbrB_dup"/>
</dbReference>
<reference evidence="3" key="2">
    <citation type="submission" date="2020-09" db="EMBL/GenBank/DDBJ databases">
        <authorList>
            <person name="Sun Q."/>
            <person name="Ohkuma M."/>
        </authorList>
    </citation>
    <scope>NUCLEOTIDE SEQUENCE</scope>
    <source>
        <strain evidence="3">JCM 18487</strain>
    </source>
</reference>
<dbReference type="RefSeq" id="WP_188880963.1">
    <property type="nucleotide sequence ID" value="NZ_BMOY01000005.1"/>
</dbReference>
<evidence type="ECO:0000313" key="3">
    <source>
        <dbReference type="EMBL" id="GGI98568.1"/>
    </source>
</evidence>
<feature type="transmembrane region" description="Helical" evidence="2">
    <location>
        <begin position="239"/>
        <end position="256"/>
    </location>
</feature>
<feature type="compositionally biased region" description="Polar residues" evidence="1">
    <location>
        <begin position="9"/>
        <end position="25"/>
    </location>
</feature>
<feature type="transmembrane region" description="Helical" evidence="2">
    <location>
        <begin position="262"/>
        <end position="280"/>
    </location>
</feature>
<dbReference type="NCBIfam" id="TIGR03082">
    <property type="entry name" value="Gneg_AbrB_dup"/>
    <property type="match status" value="2"/>
</dbReference>
<dbReference type="InterPro" id="IPR007820">
    <property type="entry name" value="AbrB_fam"/>
</dbReference>
<dbReference type="PIRSF" id="PIRSF038991">
    <property type="entry name" value="Protein_AbrB"/>
    <property type="match status" value="1"/>
</dbReference>
<dbReference type="PANTHER" id="PTHR38457:SF1">
    <property type="entry name" value="REGULATOR ABRB-RELATED"/>
    <property type="match status" value="1"/>
</dbReference>
<organism evidence="3 4">
    <name type="scientific">Alicyclobacillus cellulosilyticus</name>
    <dbReference type="NCBI Taxonomy" id="1003997"/>
    <lineage>
        <taxon>Bacteria</taxon>
        <taxon>Bacillati</taxon>
        <taxon>Bacillota</taxon>
        <taxon>Bacilli</taxon>
        <taxon>Bacillales</taxon>
        <taxon>Alicyclobacillaceae</taxon>
        <taxon>Alicyclobacillus</taxon>
    </lineage>
</organism>
<keyword evidence="2" id="KW-0472">Membrane</keyword>
<feature type="transmembrane region" description="Helical" evidence="2">
    <location>
        <begin position="212"/>
        <end position="232"/>
    </location>
</feature>
<dbReference type="AlphaFoldDB" id="A0A917NG13"/>
<feature type="transmembrane region" description="Helical" evidence="2">
    <location>
        <begin position="36"/>
        <end position="53"/>
    </location>
</feature>
<dbReference type="Pfam" id="PF05145">
    <property type="entry name" value="AbrB"/>
    <property type="match status" value="1"/>
</dbReference>
<evidence type="ECO:0000313" key="4">
    <source>
        <dbReference type="Proteomes" id="UP000637695"/>
    </source>
</evidence>
<sequence length="376" mass="39218">MNPRKPQDHASTGTLPDPGQPSSVARHTPDIRIRRLTRWGLVSGLSFAGGWLADHAGVPAGWMVGPMWISIAFAVSSSWRLRMPRPVFAAAQSVVGVVISGMFRPSDLPLLLHHWYAALMVSLGTLTVSLLIGVWFSRAAGIDRATAVLGALPGGASGMVAMGADLGADAKLVAVMQYVRLILVVLSASLTTRLLAPVSHAHVLWPAAASRIPWYDALLSLTAGAIGSYAGIRLRIPAGALLGSIVGSTVAHALGLPVTTPSFMAAAAYIVIGMYVGLLFDRASLRHAGMLLPRMAASTLALIAVCGWLGWALDRLTGDGLLTCLLATSPGGLDSVSLTALSGGANIALVVSLQTVRLFSIILLGPWLARRVIRAS</sequence>